<feature type="compositionally biased region" description="Basic and acidic residues" evidence="1">
    <location>
        <begin position="151"/>
        <end position="160"/>
    </location>
</feature>
<dbReference type="AlphaFoldDB" id="A0A0U9HJK5"/>
<sequence length="243" mass="25951">MSDAMLLDTRTVTALRAPPVTTTPSSCCQVNAAGVELFDEIAVDLDVLARADLPHFPGIQMSGRGASIIYATQFLDGVDKWATHIRTVEKELRADLALVKAARKHQKEDADKRPTVGVFASKFHCRCFEPASSKRAAAFAATNGNSLPAGRDAREEKRAELTAAGAADGTAGSDLPKGAECSIAPVQDAQATHMSEKEYLGEYGDSVTLFPAPDLDEKKIAKHGARVEEPSEEARFVGARIAQ</sequence>
<name>A0A0U9HJK5_KLENI</name>
<evidence type="ECO:0000313" key="3">
    <source>
        <dbReference type="Proteomes" id="UP000054558"/>
    </source>
</evidence>
<evidence type="ECO:0000256" key="1">
    <source>
        <dbReference type="SAM" id="MobiDB-lite"/>
    </source>
</evidence>
<feature type="region of interest" description="Disordered" evidence="1">
    <location>
        <begin position="144"/>
        <end position="173"/>
    </location>
</feature>
<gene>
    <name evidence="2" type="ORF">KFL_001190185</name>
</gene>
<feature type="compositionally biased region" description="Basic and acidic residues" evidence="1">
    <location>
        <begin position="223"/>
        <end position="235"/>
    </location>
</feature>
<evidence type="ECO:0000313" key="2">
    <source>
        <dbReference type="EMBL" id="GAQ82676.1"/>
    </source>
</evidence>
<accession>A0A0U9HJK5</accession>
<proteinExistence type="predicted"/>
<protein>
    <submittedName>
        <fullName evidence="2">Uncharacterized protein</fullName>
    </submittedName>
</protein>
<dbReference type="EMBL" id="DF237068">
    <property type="protein sequence ID" value="GAQ82676.1"/>
    <property type="molecule type" value="Genomic_DNA"/>
</dbReference>
<reference evidence="2 3" key="1">
    <citation type="journal article" date="2014" name="Nat. Commun.">
        <title>Klebsormidium flaccidum genome reveals primary factors for plant terrestrial adaptation.</title>
        <authorList>
            <person name="Hori K."/>
            <person name="Maruyama F."/>
            <person name="Fujisawa T."/>
            <person name="Togashi T."/>
            <person name="Yamamoto N."/>
            <person name="Seo M."/>
            <person name="Sato S."/>
            <person name="Yamada T."/>
            <person name="Mori H."/>
            <person name="Tajima N."/>
            <person name="Moriyama T."/>
            <person name="Ikeuchi M."/>
            <person name="Watanabe M."/>
            <person name="Wada H."/>
            <person name="Kobayashi K."/>
            <person name="Saito M."/>
            <person name="Masuda T."/>
            <person name="Sasaki-Sekimoto Y."/>
            <person name="Mashiguchi K."/>
            <person name="Awai K."/>
            <person name="Shimojima M."/>
            <person name="Masuda S."/>
            <person name="Iwai M."/>
            <person name="Nobusawa T."/>
            <person name="Narise T."/>
            <person name="Kondo S."/>
            <person name="Saito H."/>
            <person name="Sato R."/>
            <person name="Murakawa M."/>
            <person name="Ihara Y."/>
            <person name="Oshima-Yamada Y."/>
            <person name="Ohtaka K."/>
            <person name="Satoh M."/>
            <person name="Sonobe K."/>
            <person name="Ishii M."/>
            <person name="Ohtani R."/>
            <person name="Kanamori-Sato M."/>
            <person name="Honoki R."/>
            <person name="Miyazaki D."/>
            <person name="Mochizuki H."/>
            <person name="Umetsu J."/>
            <person name="Higashi K."/>
            <person name="Shibata D."/>
            <person name="Kamiya Y."/>
            <person name="Sato N."/>
            <person name="Nakamura Y."/>
            <person name="Tabata S."/>
            <person name="Ida S."/>
            <person name="Kurokawa K."/>
            <person name="Ohta H."/>
        </authorList>
    </citation>
    <scope>NUCLEOTIDE SEQUENCE [LARGE SCALE GENOMIC DNA]</scope>
    <source>
        <strain evidence="2 3">NIES-2285</strain>
    </source>
</reference>
<feature type="region of interest" description="Disordered" evidence="1">
    <location>
        <begin position="223"/>
        <end position="243"/>
    </location>
</feature>
<organism evidence="2 3">
    <name type="scientific">Klebsormidium nitens</name>
    <name type="common">Green alga</name>
    <name type="synonym">Ulothrix nitens</name>
    <dbReference type="NCBI Taxonomy" id="105231"/>
    <lineage>
        <taxon>Eukaryota</taxon>
        <taxon>Viridiplantae</taxon>
        <taxon>Streptophyta</taxon>
        <taxon>Klebsormidiophyceae</taxon>
        <taxon>Klebsormidiales</taxon>
        <taxon>Klebsormidiaceae</taxon>
        <taxon>Klebsormidium</taxon>
    </lineage>
</organism>
<feature type="compositionally biased region" description="Low complexity" evidence="1">
    <location>
        <begin position="162"/>
        <end position="172"/>
    </location>
</feature>
<dbReference type="Proteomes" id="UP000054558">
    <property type="component" value="Unassembled WGS sequence"/>
</dbReference>
<dbReference type="OrthoDB" id="6512918at2759"/>
<keyword evidence="3" id="KW-1185">Reference proteome</keyword>